<feature type="compositionally biased region" description="Basic and acidic residues" evidence="1">
    <location>
        <begin position="1068"/>
        <end position="1110"/>
    </location>
</feature>
<gene>
    <name evidence="5" type="ORF">PCOAH_00004890</name>
</gene>
<dbReference type="Pfam" id="PF12879">
    <property type="entry name" value="SICA_C"/>
    <property type="match status" value="1"/>
</dbReference>
<dbReference type="EMBL" id="CP016241">
    <property type="protein sequence ID" value="ANQ06105.1"/>
    <property type="molecule type" value="Genomic_DNA"/>
</dbReference>
<proteinExistence type="predicted"/>
<evidence type="ECO:0000259" key="3">
    <source>
        <dbReference type="Pfam" id="PF12878"/>
    </source>
</evidence>
<dbReference type="AlphaFoldDB" id="A0A1B1DU45"/>
<name>A0A1B1DU45_9APIC</name>
<evidence type="ECO:0000259" key="4">
    <source>
        <dbReference type="Pfam" id="PF12879"/>
    </source>
</evidence>
<keyword evidence="2" id="KW-0472">Membrane</keyword>
<keyword evidence="6" id="KW-1185">Reference proteome</keyword>
<feature type="region of interest" description="Disordered" evidence="1">
    <location>
        <begin position="1029"/>
        <end position="1145"/>
    </location>
</feature>
<dbReference type="Pfam" id="PF12878">
    <property type="entry name" value="SICA_beta"/>
    <property type="match status" value="2"/>
</dbReference>
<dbReference type="Proteomes" id="UP000092716">
    <property type="component" value="Chromosome 3"/>
</dbReference>
<evidence type="ECO:0000256" key="1">
    <source>
        <dbReference type="SAM" id="MobiDB-lite"/>
    </source>
</evidence>
<feature type="compositionally biased region" description="Basic and acidic residues" evidence="1">
    <location>
        <begin position="1048"/>
        <end position="1058"/>
    </location>
</feature>
<dbReference type="RefSeq" id="XP_019912800.1">
    <property type="nucleotide sequence ID" value="XM_020057304.1"/>
</dbReference>
<keyword evidence="2" id="KW-1133">Transmembrane helix</keyword>
<dbReference type="VEuPathDB" id="PlasmoDB:PCOAH_00004890"/>
<feature type="compositionally biased region" description="Polar residues" evidence="1">
    <location>
        <begin position="1136"/>
        <end position="1145"/>
    </location>
</feature>
<feature type="compositionally biased region" description="Basic and acidic residues" evidence="1">
    <location>
        <begin position="1119"/>
        <end position="1133"/>
    </location>
</feature>
<reference evidence="6" key="1">
    <citation type="submission" date="2016-06" db="EMBL/GenBank/DDBJ databases">
        <title>First high quality genome sequence of Plasmodium coatneyi using continuous long reads from single molecule, real-time sequencing.</title>
        <authorList>
            <person name="Chien J.-T."/>
            <person name="Pakala S.B."/>
            <person name="Geraldo J.A."/>
            <person name="Lapp S.A."/>
            <person name="Barnwell J.W."/>
            <person name="Kissinger J.C."/>
            <person name="Galinski M.R."/>
            <person name="Humphrey J.C."/>
        </authorList>
    </citation>
    <scope>NUCLEOTIDE SEQUENCE [LARGE SCALE GENOMIC DNA]</scope>
    <source>
        <strain evidence="6">Hackeri</strain>
    </source>
</reference>
<accession>A0A1B1DU45</accession>
<sequence length="1145" mass="130272">MKITRVTDGKQNTQGPLLILSFDKEGRPTISRDNWSPGTPARTEPQDEVSTAVAKNTNKKKVKYKCPNGTFVEELVEVDDDDKEEPTIRQWFNLFSEDVRQDDDRKNYRELGILLPLCDILGETPGDGMEKYKSFCKIMMKNIMLVTDPKNQYKNNGEDCQRIVQDITLCDLLRAWTYYMEYFCAPRKVIKHAFDMAKLIRKTLNENVNYAECTYDGVPDIPDDNVNNLPSDVRDLFFTSELYTMMKALTGEKWCADKGERQHLIRGRTETEVPDNVSSSNVQFEGLRKILGEVKTKMEEGKEKKAKVSEDLQPATEETVVTEHQSQQPPLDPPPQAAPSSNAPCNETDLCARAKCVAERWKTNRLDSKKEDYTDMWKDVGNRVPDLAKAISEPNRQVDSYCHGGKWAHSKVTFAEREACKSIARGLHRIYSINKTEGGSKEQKAKNDHQFYQTMECLVLNAYADMLLKGGKDCNVTEDTIKKSFKEGESFYTNLCVNKHDPNCVKCERYDQYAECQISDNGNKTNVKTEVDGMLTSDGNIKKTLEDISCDQCTNTGHTINQCSTRNDITTTTIVSSHSTITLLILIREDCSKKDNLCTRAQCVTVNWFKDRIYPDNSQKQHWCTFWTKNDVGRVLTSLSEAMTKNNENMNNYCDEVGQVDSPERKVCQYITRGLEHIYNFSEHGNNPQERKNNRIFDQTIGCLFLNAYADKVEEEAQKEKPKCDVKNGITHAFTKNEEIKEGTLCEKNGNCVTCTRDTSYEGCTLNVDEGLLDKKAGKDCEKHKDDIKKKLGEMLDPKTNGDQEVKDALTEINDICPKPDKQVEVKPEAPRSQPAKPPTTKPAGETTDTAAAASLGAPGTPKALPLSDMKDQPVLPYLPLAPAVLGISVMSYLLWKYFGMLRRTRKRYRRAPQIRRPSTLEEQLLDHADEGDPHEYYLVKERKPRSTPMKRRKKRGVRRRAGRRGVRRRMIIDIHLEVLDECQKGDLHSTKEDFFEILVQEFMGSEFIKEENIPKGQVPMVDVPKEDVLKDDVPEGSVPKEQIPGLGKEDFVPKEQLSEEDIPDVNVPKEDVPKEDVPKEDVPKEDVPKEDVPKEDVPKEDVPKEDVPKEQVPSSDSGFREEDFVPKEDFPKEQIPSSDSGFRV</sequence>
<feature type="region of interest" description="Disordered" evidence="1">
    <location>
        <begin position="28"/>
        <end position="52"/>
    </location>
</feature>
<evidence type="ECO:0000313" key="5">
    <source>
        <dbReference type="EMBL" id="ANQ06105.1"/>
    </source>
</evidence>
<dbReference type="OrthoDB" id="3937590at2759"/>
<feature type="region of interest" description="Disordered" evidence="1">
    <location>
        <begin position="943"/>
        <end position="964"/>
    </location>
</feature>
<protein>
    <submittedName>
        <fullName evidence="5">SICA antigen</fullName>
    </submittedName>
</protein>
<evidence type="ECO:0000256" key="2">
    <source>
        <dbReference type="SAM" id="Phobius"/>
    </source>
</evidence>
<dbReference type="InterPro" id="IPR024285">
    <property type="entry name" value="SICA_extracell_b"/>
</dbReference>
<dbReference type="KEGG" id="pcot:PCOAH_00004890"/>
<evidence type="ECO:0000313" key="6">
    <source>
        <dbReference type="Proteomes" id="UP000092716"/>
    </source>
</evidence>
<dbReference type="GeneID" id="30907212"/>
<feature type="compositionally biased region" description="Basic and acidic residues" evidence="1">
    <location>
        <begin position="298"/>
        <end position="310"/>
    </location>
</feature>
<keyword evidence="2" id="KW-0812">Transmembrane</keyword>
<feature type="domain" description="Schizont-infected cell agglutination C-terminal" evidence="4">
    <location>
        <begin position="897"/>
        <end position="1036"/>
    </location>
</feature>
<organism evidence="5 6">
    <name type="scientific">Plasmodium coatneyi</name>
    <dbReference type="NCBI Taxonomy" id="208452"/>
    <lineage>
        <taxon>Eukaryota</taxon>
        <taxon>Sar</taxon>
        <taxon>Alveolata</taxon>
        <taxon>Apicomplexa</taxon>
        <taxon>Aconoidasida</taxon>
        <taxon>Haemosporida</taxon>
        <taxon>Plasmodiidae</taxon>
        <taxon>Plasmodium</taxon>
    </lineage>
</organism>
<feature type="region of interest" description="Disordered" evidence="1">
    <location>
        <begin position="298"/>
        <end position="343"/>
    </location>
</feature>
<feature type="transmembrane region" description="Helical" evidence="2">
    <location>
        <begin position="875"/>
        <end position="896"/>
    </location>
</feature>
<feature type="domain" description="Schizont-infected cell agglutination extracellular beta" evidence="3">
    <location>
        <begin position="596"/>
        <end position="765"/>
    </location>
</feature>
<dbReference type="InterPro" id="IPR024288">
    <property type="entry name" value="SICA_C"/>
</dbReference>
<feature type="region of interest" description="Disordered" evidence="1">
    <location>
        <begin position="817"/>
        <end position="847"/>
    </location>
</feature>
<feature type="domain" description="Schizont-infected cell agglutination extracellular beta" evidence="3">
    <location>
        <begin position="350"/>
        <end position="518"/>
    </location>
</feature>
<feature type="compositionally biased region" description="Basic and acidic residues" evidence="1">
    <location>
        <begin position="818"/>
        <end position="830"/>
    </location>
</feature>